<feature type="domain" description="Epoxide hydrolase N-terminal" evidence="4">
    <location>
        <begin position="22"/>
        <end position="131"/>
    </location>
</feature>
<dbReference type="PANTHER" id="PTHR21661">
    <property type="entry name" value="EPOXIDE HYDROLASE 1-RELATED"/>
    <property type="match status" value="1"/>
</dbReference>
<gene>
    <name evidence="5" type="ORF">MKZ38_004652</name>
</gene>
<dbReference type="InterPro" id="IPR010497">
    <property type="entry name" value="Epoxide_hydro_N"/>
</dbReference>
<dbReference type="InterPro" id="IPR029058">
    <property type="entry name" value="AB_hydrolase_fold"/>
</dbReference>
<dbReference type="SUPFAM" id="SSF53474">
    <property type="entry name" value="alpha/beta-Hydrolases"/>
    <property type="match status" value="1"/>
</dbReference>
<keyword evidence="6" id="KW-1185">Reference proteome</keyword>
<evidence type="ECO:0000256" key="3">
    <source>
        <dbReference type="SAM" id="MobiDB-lite"/>
    </source>
</evidence>
<feature type="region of interest" description="Disordered" evidence="3">
    <location>
        <begin position="481"/>
        <end position="501"/>
    </location>
</feature>
<dbReference type="AlphaFoldDB" id="A0AAD5WPF7"/>
<accession>A0AAD5WPF7</accession>
<dbReference type="Pfam" id="PF06441">
    <property type="entry name" value="EHN"/>
    <property type="match status" value="1"/>
</dbReference>
<dbReference type="EMBL" id="JAKWBI020000273">
    <property type="protein sequence ID" value="KAJ2897485.1"/>
    <property type="molecule type" value="Genomic_DNA"/>
</dbReference>
<dbReference type="PANTHER" id="PTHR21661:SF71">
    <property type="entry name" value="EPOXIDE HYDROLASE N-TERMINAL DOMAIN-CONTAINING PROTEIN"/>
    <property type="match status" value="1"/>
</dbReference>
<evidence type="ECO:0000313" key="6">
    <source>
        <dbReference type="Proteomes" id="UP001201980"/>
    </source>
</evidence>
<dbReference type="GO" id="GO:0004301">
    <property type="term" value="F:epoxide hydrolase activity"/>
    <property type="evidence" value="ECO:0007669"/>
    <property type="project" value="TreeGrafter"/>
</dbReference>
<evidence type="ECO:0000259" key="4">
    <source>
        <dbReference type="Pfam" id="PF06441"/>
    </source>
</evidence>
<keyword evidence="2" id="KW-0378">Hydrolase</keyword>
<proteinExistence type="inferred from homology"/>
<evidence type="ECO:0000256" key="2">
    <source>
        <dbReference type="ARBA" id="ARBA00022801"/>
    </source>
</evidence>
<reference evidence="5" key="1">
    <citation type="submission" date="2022-07" db="EMBL/GenBank/DDBJ databases">
        <title>Draft genome sequence of Zalerion maritima ATCC 34329, a (micro)plastics degrading marine fungus.</title>
        <authorList>
            <person name="Paco A."/>
            <person name="Goncalves M.F.M."/>
            <person name="Rocha-Santos T.A.P."/>
            <person name="Alves A."/>
        </authorList>
    </citation>
    <scope>NUCLEOTIDE SEQUENCE</scope>
    <source>
        <strain evidence="5">ATCC 34329</strain>
    </source>
</reference>
<comment type="caution">
    <text evidence="5">The sequence shown here is derived from an EMBL/GenBank/DDBJ whole genome shotgun (WGS) entry which is preliminary data.</text>
</comment>
<comment type="similarity">
    <text evidence="1">Belongs to the peptidase S33 family.</text>
</comment>
<dbReference type="GO" id="GO:0097176">
    <property type="term" value="P:epoxide metabolic process"/>
    <property type="evidence" value="ECO:0007669"/>
    <property type="project" value="TreeGrafter"/>
</dbReference>
<evidence type="ECO:0000256" key="1">
    <source>
        <dbReference type="ARBA" id="ARBA00010088"/>
    </source>
</evidence>
<name>A0AAD5WPF7_9PEZI</name>
<sequence>MGDQPIASPGEGVTSPPVDDAVKPYQIHVPTKHLDRTREKLELTRLPHEGKAADSAKFWDPRATVERLVDSWLDQYSWRDYESEMNATLPQFRTTVKVPGSEALVRLHCIHARSQKTGSIPLLLIPPFPFANVSLMGLVKLFTAPEDQDAQAFHLVIPSFPGIGFSDPIPDDAPPIATTAHMFDTLMSRLSYPHYLVTNSSPSFMSPAQIDWKLAHHLATHYPNSCAGVHLISPPMNPPRPQDGMAEWGKWKLAKFFHAPLWGYRSEDFEALGQVSAASAMALAGSRTVAKKKTRGLRAVAAAAQLGLGRIVFHDPNFLAYALCDSPTGLIVFVLRALRAWSGSGDVPFGDKELINLVLLAWIPGPEYGLRYWARCAGGEDVKAEKKGLKPRVAVTVFMGDEKPDEKDGTEEYACPAWANTKYSLVSTRRVRGKPGLLAWTRPEEIALGVRGLAKEALKAYSKLKAIVTAPLEGVVVADEGGTDPASVQENPGAVVAAQAP</sequence>
<feature type="region of interest" description="Disordered" evidence="3">
    <location>
        <begin position="1"/>
        <end position="22"/>
    </location>
</feature>
<evidence type="ECO:0000313" key="5">
    <source>
        <dbReference type="EMBL" id="KAJ2897485.1"/>
    </source>
</evidence>
<protein>
    <recommendedName>
        <fullName evidence="4">Epoxide hydrolase N-terminal domain-containing protein</fullName>
    </recommendedName>
</protein>
<dbReference type="Gene3D" id="3.40.50.1820">
    <property type="entry name" value="alpha/beta hydrolase"/>
    <property type="match status" value="1"/>
</dbReference>
<organism evidence="5 6">
    <name type="scientific">Zalerion maritima</name>
    <dbReference type="NCBI Taxonomy" id="339359"/>
    <lineage>
        <taxon>Eukaryota</taxon>
        <taxon>Fungi</taxon>
        <taxon>Dikarya</taxon>
        <taxon>Ascomycota</taxon>
        <taxon>Pezizomycotina</taxon>
        <taxon>Sordariomycetes</taxon>
        <taxon>Lulworthiomycetidae</taxon>
        <taxon>Lulworthiales</taxon>
        <taxon>Lulworthiaceae</taxon>
        <taxon>Zalerion</taxon>
    </lineage>
</organism>
<dbReference type="Proteomes" id="UP001201980">
    <property type="component" value="Unassembled WGS sequence"/>
</dbReference>